<dbReference type="RefSeq" id="WP_259662016.1">
    <property type="nucleotide sequence ID" value="NZ_JAHXRI010000010.1"/>
</dbReference>
<comment type="function">
    <text evidence="1 9">May be involved in recombinational repair of damaged DNA.</text>
</comment>
<dbReference type="FunFam" id="3.40.50.300:FF:000319">
    <property type="entry name" value="DNA repair protein RecN"/>
    <property type="match status" value="1"/>
</dbReference>
<dbReference type="InterPro" id="IPR027417">
    <property type="entry name" value="P-loop_NTPase"/>
</dbReference>
<dbReference type="CDD" id="cd03241">
    <property type="entry name" value="ABC_RecN"/>
    <property type="match status" value="2"/>
</dbReference>
<evidence type="ECO:0000313" key="12">
    <source>
        <dbReference type="EMBL" id="MBZ1351624.1"/>
    </source>
</evidence>
<accession>A0A953NB20</accession>
<evidence type="ECO:0000256" key="3">
    <source>
        <dbReference type="ARBA" id="ARBA00021315"/>
    </source>
</evidence>
<dbReference type="GO" id="GO:0009432">
    <property type="term" value="P:SOS response"/>
    <property type="evidence" value="ECO:0007669"/>
    <property type="project" value="TreeGrafter"/>
</dbReference>
<evidence type="ECO:0000256" key="9">
    <source>
        <dbReference type="PIRNR" id="PIRNR003128"/>
    </source>
</evidence>
<keyword evidence="10" id="KW-0175">Coiled coil</keyword>
<evidence type="ECO:0000256" key="10">
    <source>
        <dbReference type="SAM" id="Coils"/>
    </source>
</evidence>
<evidence type="ECO:0000256" key="1">
    <source>
        <dbReference type="ARBA" id="ARBA00003618"/>
    </source>
</evidence>
<proteinExistence type="inferred from homology"/>
<evidence type="ECO:0000256" key="2">
    <source>
        <dbReference type="ARBA" id="ARBA00009441"/>
    </source>
</evidence>
<dbReference type="InterPro" id="IPR003395">
    <property type="entry name" value="RecF/RecN/SMC_N"/>
</dbReference>
<protein>
    <recommendedName>
        <fullName evidence="3 9">DNA repair protein RecN</fullName>
    </recommendedName>
    <alternativeName>
        <fullName evidence="8 9">Recombination protein N</fullName>
    </alternativeName>
</protein>
<comment type="caution">
    <text evidence="12">The sequence shown here is derived from an EMBL/GenBank/DDBJ whole genome shotgun (WGS) entry which is preliminary data.</text>
</comment>
<dbReference type="GO" id="GO:0005524">
    <property type="term" value="F:ATP binding"/>
    <property type="evidence" value="ECO:0007669"/>
    <property type="project" value="UniProtKB-KW"/>
</dbReference>
<feature type="coiled-coil region" evidence="10">
    <location>
        <begin position="339"/>
        <end position="366"/>
    </location>
</feature>
<evidence type="ECO:0000256" key="5">
    <source>
        <dbReference type="ARBA" id="ARBA00022763"/>
    </source>
</evidence>
<evidence type="ECO:0000256" key="7">
    <source>
        <dbReference type="ARBA" id="ARBA00023204"/>
    </source>
</evidence>
<dbReference type="Proteomes" id="UP000739565">
    <property type="component" value="Unassembled WGS sequence"/>
</dbReference>
<dbReference type="GO" id="GO:0043590">
    <property type="term" value="C:bacterial nucleoid"/>
    <property type="evidence" value="ECO:0007669"/>
    <property type="project" value="TreeGrafter"/>
</dbReference>
<gene>
    <name evidence="12" type="primary">recN</name>
    <name evidence="12" type="ORF">KZZ10_13300</name>
</gene>
<feature type="domain" description="RecF/RecN/SMC N-terminal" evidence="11">
    <location>
        <begin position="2"/>
        <end position="504"/>
    </location>
</feature>
<evidence type="ECO:0000256" key="4">
    <source>
        <dbReference type="ARBA" id="ARBA00022741"/>
    </source>
</evidence>
<comment type="similarity">
    <text evidence="2 9">Belongs to the RecN family.</text>
</comment>
<evidence type="ECO:0000256" key="6">
    <source>
        <dbReference type="ARBA" id="ARBA00022840"/>
    </source>
</evidence>
<dbReference type="PIRSF" id="PIRSF003128">
    <property type="entry name" value="RecN"/>
    <property type="match status" value="1"/>
</dbReference>
<evidence type="ECO:0000259" key="11">
    <source>
        <dbReference type="Pfam" id="PF02463"/>
    </source>
</evidence>
<dbReference type="Pfam" id="PF02463">
    <property type="entry name" value="SMC_N"/>
    <property type="match status" value="1"/>
</dbReference>
<evidence type="ECO:0000256" key="8">
    <source>
        <dbReference type="ARBA" id="ARBA00033408"/>
    </source>
</evidence>
<dbReference type="NCBIfam" id="TIGR00634">
    <property type="entry name" value="recN"/>
    <property type="match status" value="1"/>
</dbReference>
<keyword evidence="4" id="KW-0547">Nucleotide-binding</keyword>
<dbReference type="EMBL" id="JAHXRI010000010">
    <property type="protein sequence ID" value="MBZ1351624.1"/>
    <property type="molecule type" value="Genomic_DNA"/>
</dbReference>
<dbReference type="PANTHER" id="PTHR11059:SF0">
    <property type="entry name" value="DNA REPAIR PROTEIN RECN"/>
    <property type="match status" value="1"/>
</dbReference>
<dbReference type="Gene3D" id="3.40.50.300">
    <property type="entry name" value="P-loop containing nucleotide triphosphate hydrolases"/>
    <property type="match status" value="2"/>
</dbReference>
<dbReference type="SUPFAM" id="SSF52540">
    <property type="entry name" value="P-loop containing nucleoside triphosphate hydrolases"/>
    <property type="match status" value="1"/>
</dbReference>
<evidence type="ECO:0000313" key="13">
    <source>
        <dbReference type="Proteomes" id="UP000739565"/>
    </source>
</evidence>
<dbReference type="NCBIfam" id="NF008121">
    <property type="entry name" value="PRK10869.1"/>
    <property type="match status" value="1"/>
</dbReference>
<keyword evidence="6" id="KW-0067">ATP-binding</keyword>
<dbReference type="AlphaFoldDB" id="A0A953NB20"/>
<dbReference type="FunFam" id="3.40.50.300:FF:000356">
    <property type="entry name" value="DNA repair protein RecN"/>
    <property type="match status" value="1"/>
</dbReference>
<dbReference type="GO" id="GO:0006310">
    <property type="term" value="P:DNA recombination"/>
    <property type="evidence" value="ECO:0007669"/>
    <property type="project" value="InterPro"/>
</dbReference>
<reference evidence="12" key="1">
    <citation type="submission" date="2021-07" db="EMBL/GenBank/DDBJ databases">
        <title>New genus and species of the family Alcaligenaceae.</title>
        <authorList>
            <person name="Hahn M.W."/>
        </authorList>
    </citation>
    <scope>NUCLEOTIDE SEQUENCE</scope>
    <source>
        <strain evidence="12">LF4-65</strain>
    </source>
</reference>
<keyword evidence="5 9" id="KW-0227">DNA damage</keyword>
<keyword evidence="7 9" id="KW-0234">DNA repair</keyword>
<dbReference type="InterPro" id="IPR004604">
    <property type="entry name" value="DNA_recomb/repair_RecN"/>
</dbReference>
<dbReference type="PANTHER" id="PTHR11059">
    <property type="entry name" value="DNA REPAIR PROTEIN RECN"/>
    <property type="match status" value="1"/>
</dbReference>
<keyword evidence="13" id="KW-1185">Reference proteome</keyword>
<dbReference type="GO" id="GO:0006281">
    <property type="term" value="P:DNA repair"/>
    <property type="evidence" value="ECO:0007669"/>
    <property type="project" value="UniProtKB-KW"/>
</dbReference>
<organism evidence="12 13">
    <name type="scientific">Zwartia hollandica</name>
    <dbReference type="NCBI Taxonomy" id="324606"/>
    <lineage>
        <taxon>Bacteria</taxon>
        <taxon>Pseudomonadati</taxon>
        <taxon>Pseudomonadota</taxon>
        <taxon>Betaproteobacteria</taxon>
        <taxon>Burkholderiales</taxon>
        <taxon>Alcaligenaceae</taxon>
        <taxon>Zwartia</taxon>
    </lineage>
</organism>
<sequence>MLRALQIRDFVIVTQADIDFASGFTVFSGETGAGKSILIDALALTLGERADVSVLRQGAERAEVSAIFDTPPELQHWLTEHDLHAGDELVLRRVIDAQGRSRAYINGTTATVTQLREVGERLIDIHGQHAHQSLLRPDNQRDMLDAHGGHQTLRQHVTNAWKAWRKVERQLSLSEQDASVIAAAREKLEWQTAELDRLSLGPTEWQDISSEHTRLANGQALIDGAAQALAALDESEGSAHHQIATAVQRINQLLRHDPALQSVYEALESARIGVSEAVSDLNAYLSRVELDPARLATVEERMRTIFDLARKFKTEPDQLYGLHQTLHGELKSLQASADIEALRATAAALKQDYDQHAQTLSAARQKAAKDLGKLVGRAMQTLAMEGGQFTISLTEAPASAQGQDHVEFLVAGHTGTTPKPLAKVASGGELARISLALSVIASRAARVPTLIFDEVDSGIGGAVAEVVGNLLRELGQRHQVLCVTHLPQVAARGQHHFQVSKQQTKGVTSSSILALNDAARIEEIARMLGGIKITDTTRKHALEMLNIGS</sequence>
<name>A0A953NB20_9BURK</name>